<dbReference type="InterPro" id="IPR001841">
    <property type="entry name" value="Znf_RING"/>
</dbReference>
<sequence length="735" mass="85284">MVQREQGKHVLHEERDADDNGMWERHFFTDKTTFYFCPLFRLASLEDPSHLYKMKGGIIADEMGLGKTITMLSLLLLNRGKDRETIRPTTKEVEKDVLSNLEIPVRFEGGSLIVCPLSLLYLWQNEIVNHLESDALRCCVIHNGTLFELCVGRYPGKLQSFLNYNVVLTTYDTCAAAFARNGDSYLYGTRWKRIILDEGHIIKNDKTLVHKAVLALRSEIHWVLSGTPLQNTVGDLYSLFRFLRYEPWCYVGKAMEGKCRKTCGTTSSTMEKRRKRCFRYPLSLIMLRRTYKSRDRQGNPIVSLPEKDVELVHLKFSPKERQFYSQLLLKTRTMFNEYLVQGNATRQYARILSLLLSLRQACDHPFLLLSRARGLLKRQEEEDLELALTQDMITKIYESAFRKKDTADAYATSVIRELEKEKNIGQQICPICCDPIGIHPVLTKCFHVFCESCIDLMAKQTGYPIACPTCRCRNTRQDLVRTDYHLFEYAKVDFNAEQMWHSSTKIDFLLASLRSIWDSFRADRNAASLQFGNILIFSQWVEMLNDIGIALKREGMRFVQFDGSLSKQERERILEEFERGNAVFEQEMDDSELMQEISEDWESTRKRGASTPIAAKKRQKVETDGEFPRIMLISLRAGGVGLNLTSANTVFMCDPWWNEAVENQAINRVFRIGQKRKVKVFRLIIEDSIEEKIIKLQQKKEQLIQSTLDFQNATAVKLTVDEIRELLQYCCLFQR</sequence>
<dbReference type="SMART" id="SM00487">
    <property type="entry name" value="DEXDc"/>
    <property type="match status" value="1"/>
</dbReference>
<dbReference type="InterPro" id="IPR001650">
    <property type="entry name" value="Helicase_C-like"/>
</dbReference>
<dbReference type="GO" id="GO:0008094">
    <property type="term" value="F:ATP-dependent activity, acting on DNA"/>
    <property type="evidence" value="ECO:0007669"/>
    <property type="project" value="TreeGrafter"/>
</dbReference>
<dbReference type="InterPro" id="IPR000330">
    <property type="entry name" value="SNF2_N"/>
</dbReference>
<dbReference type="PROSITE" id="PS50089">
    <property type="entry name" value="ZF_RING_2"/>
    <property type="match status" value="1"/>
</dbReference>
<dbReference type="AlphaFoldDB" id="D8M136"/>
<dbReference type="InterPro" id="IPR017907">
    <property type="entry name" value="Znf_RING_CS"/>
</dbReference>
<organism evidence="12">
    <name type="scientific">Blastocystis hominis</name>
    <dbReference type="NCBI Taxonomy" id="12968"/>
    <lineage>
        <taxon>Eukaryota</taxon>
        <taxon>Sar</taxon>
        <taxon>Stramenopiles</taxon>
        <taxon>Bigyra</taxon>
        <taxon>Opalozoa</taxon>
        <taxon>Opalinata</taxon>
        <taxon>Blastocystidae</taxon>
        <taxon>Blastocystis</taxon>
    </lineage>
</organism>
<feature type="domain" description="Helicase ATP-binding" evidence="10">
    <location>
        <begin position="48"/>
        <end position="246"/>
    </location>
</feature>
<dbReference type="GO" id="GO:0016787">
    <property type="term" value="F:hydrolase activity"/>
    <property type="evidence" value="ECO:0007669"/>
    <property type="project" value="UniProtKB-KW"/>
</dbReference>
<accession>D8M136</accession>
<gene>
    <name evidence="12" type="ORF">GSBLH_T00001893001</name>
</gene>
<dbReference type="Pfam" id="PF00176">
    <property type="entry name" value="SNF2-rel_dom"/>
    <property type="match status" value="1"/>
</dbReference>
<evidence type="ECO:0000259" key="10">
    <source>
        <dbReference type="PROSITE" id="PS51192"/>
    </source>
</evidence>
<dbReference type="Pfam" id="PF13445">
    <property type="entry name" value="zf-RING_UBOX"/>
    <property type="match status" value="1"/>
</dbReference>
<evidence type="ECO:0000256" key="4">
    <source>
        <dbReference type="ARBA" id="ARBA00022801"/>
    </source>
</evidence>
<dbReference type="RefSeq" id="XP_012895823.1">
    <property type="nucleotide sequence ID" value="XM_013040369.1"/>
</dbReference>
<dbReference type="SMART" id="SM00184">
    <property type="entry name" value="RING"/>
    <property type="match status" value="1"/>
</dbReference>
<dbReference type="PANTHER" id="PTHR45626:SF22">
    <property type="entry name" value="DNA REPAIR PROTEIN RAD5"/>
    <property type="match status" value="1"/>
</dbReference>
<dbReference type="PROSITE" id="PS51194">
    <property type="entry name" value="HELICASE_CTER"/>
    <property type="match status" value="1"/>
</dbReference>
<dbReference type="CDD" id="cd18793">
    <property type="entry name" value="SF2_C_SNF"/>
    <property type="match status" value="1"/>
</dbReference>
<keyword evidence="7" id="KW-0067">ATP-binding</keyword>
<dbReference type="Gene3D" id="3.40.50.300">
    <property type="entry name" value="P-loop containing nucleotide triphosphate hydrolases"/>
    <property type="match status" value="1"/>
</dbReference>
<keyword evidence="1" id="KW-0479">Metal-binding</keyword>
<dbReference type="GO" id="GO:0008270">
    <property type="term" value="F:zinc ion binding"/>
    <property type="evidence" value="ECO:0007669"/>
    <property type="project" value="UniProtKB-KW"/>
</dbReference>
<dbReference type="GO" id="GO:0004386">
    <property type="term" value="F:helicase activity"/>
    <property type="evidence" value="ECO:0007669"/>
    <property type="project" value="UniProtKB-KW"/>
</dbReference>
<dbReference type="Gene3D" id="3.40.50.10810">
    <property type="entry name" value="Tandem AAA-ATPase domain"/>
    <property type="match status" value="1"/>
</dbReference>
<dbReference type="InterPro" id="IPR050628">
    <property type="entry name" value="SNF2_RAD54_helicase_TF"/>
</dbReference>
<dbReference type="OrthoDB" id="202639at2759"/>
<dbReference type="SUPFAM" id="SSF57850">
    <property type="entry name" value="RING/U-box"/>
    <property type="match status" value="1"/>
</dbReference>
<dbReference type="InterPro" id="IPR014001">
    <property type="entry name" value="Helicase_ATP-bd"/>
</dbReference>
<evidence type="ECO:0000256" key="5">
    <source>
        <dbReference type="ARBA" id="ARBA00022806"/>
    </source>
</evidence>
<dbReference type="PROSITE" id="PS51192">
    <property type="entry name" value="HELICASE_ATP_BIND_1"/>
    <property type="match status" value="1"/>
</dbReference>
<dbReference type="GO" id="GO:0005524">
    <property type="term" value="F:ATP binding"/>
    <property type="evidence" value="ECO:0007669"/>
    <property type="project" value="UniProtKB-KW"/>
</dbReference>
<evidence type="ECO:0000259" key="9">
    <source>
        <dbReference type="PROSITE" id="PS50089"/>
    </source>
</evidence>
<feature type="domain" description="Helicase C-terminal" evidence="11">
    <location>
        <begin position="543"/>
        <end position="724"/>
    </location>
</feature>
<dbReference type="InterPro" id="IPR027417">
    <property type="entry name" value="P-loop_NTPase"/>
</dbReference>
<keyword evidence="2" id="KW-0547">Nucleotide-binding</keyword>
<dbReference type="InterPro" id="IPR027370">
    <property type="entry name" value="Znf-RING_euk"/>
</dbReference>
<keyword evidence="6" id="KW-0862">Zinc</keyword>
<keyword evidence="4" id="KW-0378">Hydrolase</keyword>
<reference evidence="12" key="1">
    <citation type="submission" date="2010-02" db="EMBL/GenBank/DDBJ databases">
        <title>Sequencing and annotation of the Blastocystis hominis genome.</title>
        <authorList>
            <person name="Wincker P."/>
        </authorList>
    </citation>
    <scope>NUCLEOTIDE SEQUENCE</scope>
    <source>
        <strain evidence="12">Singapore isolate B</strain>
    </source>
</reference>
<dbReference type="GeneID" id="24919114"/>
<keyword evidence="5" id="KW-0347">Helicase</keyword>
<dbReference type="InterPro" id="IPR049730">
    <property type="entry name" value="SNF2/RAD54-like_C"/>
</dbReference>
<feature type="domain" description="RING-type" evidence="9">
    <location>
        <begin position="429"/>
        <end position="471"/>
    </location>
</feature>
<dbReference type="SMART" id="SM00490">
    <property type="entry name" value="HELICc"/>
    <property type="match status" value="1"/>
</dbReference>
<dbReference type="PROSITE" id="PS00518">
    <property type="entry name" value="ZF_RING_1"/>
    <property type="match status" value="1"/>
</dbReference>
<proteinExistence type="predicted"/>
<dbReference type="EMBL" id="FN668644">
    <property type="protein sequence ID" value="CBK21775.2"/>
    <property type="molecule type" value="Genomic_DNA"/>
</dbReference>
<evidence type="ECO:0000256" key="8">
    <source>
        <dbReference type="PROSITE-ProRule" id="PRU00175"/>
    </source>
</evidence>
<evidence type="ECO:0000256" key="2">
    <source>
        <dbReference type="ARBA" id="ARBA00022741"/>
    </source>
</evidence>
<evidence type="ECO:0000313" key="13">
    <source>
        <dbReference type="Proteomes" id="UP000008312"/>
    </source>
</evidence>
<evidence type="ECO:0000256" key="6">
    <source>
        <dbReference type="ARBA" id="ARBA00022833"/>
    </source>
</evidence>
<dbReference type="InterPro" id="IPR038718">
    <property type="entry name" value="SNF2-like_sf"/>
</dbReference>
<dbReference type="Proteomes" id="UP000008312">
    <property type="component" value="Unassembled WGS sequence"/>
</dbReference>
<evidence type="ECO:0000256" key="7">
    <source>
        <dbReference type="ARBA" id="ARBA00022840"/>
    </source>
</evidence>
<protein>
    <submittedName>
        <fullName evidence="12">Uncharacterized protein</fullName>
    </submittedName>
</protein>
<dbReference type="FunCoup" id="D8M136">
    <property type="interactions" value="57"/>
</dbReference>
<name>D8M136_BLAHO</name>
<dbReference type="OMA" id="VHIHHGK"/>
<keyword evidence="3 8" id="KW-0863">Zinc-finger</keyword>
<dbReference type="CDD" id="cd16449">
    <property type="entry name" value="RING-HC"/>
    <property type="match status" value="1"/>
</dbReference>
<evidence type="ECO:0000256" key="3">
    <source>
        <dbReference type="ARBA" id="ARBA00022771"/>
    </source>
</evidence>
<dbReference type="CDD" id="cd18008">
    <property type="entry name" value="DEXDc_SHPRH-like"/>
    <property type="match status" value="1"/>
</dbReference>
<dbReference type="InterPro" id="IPR013083">
    <property type="entry name" value="Znf_RING/FYVE/PHD"/>
</dbReference>
<keyword evidence="13" id="KW-1185">Reference proteome</keyword>
<dbReference type="SUPFAM" id="SSF52540">
    <property type="entry name" value="P-loop containing nucleoside triphosphate hydrolases"/>
    <property type="match status" value="2"/>
</dbReference>
<dbReference type="InParanoid" id="D8M136"/>
<evidence type="ECO:0000313" key="12">
    <source>
        <dbReference type="EMBL" id="CBK21775.2"/>
    </source>
</evidence>
<dbReference type="Gene3D" id="3.30.40.10">
    <property type="entry name" value="Zinc/RING finger domain, C3HC4 (zinc finger)"/>
    <property type="match status" value="1"/>
</dbReference>
<dbReference type="Pfam" id="PF00271">
    <property type="entry name" value="Helicase_C"/>
    <property type="match status" value="2"/>
</dbReference>
<evidence type="ECO:0000259" key="11">
    <source>
        <dbReference type="PROSITE" id="PS51194"/>
    </source>
</evidence>
<evidence type="ECO:0000256" key="1">
    <source>
        <dbReference type="ARBA" id="ARBA00022723"/>
    </source>
</evidence>
<dbReference type="PANTHER" id="PTHR45626">
    <property type="entry name" value="TRANSCRIPTION TERMINATION FACTOR 2-RELATED"/>
    <property type="match status" value="1"/>
</dbReference>
<dbReference type="GO" id="GO:0005634">
    <property type="term" value="C:nucleus"/>
    <property type="evidence" value="ECO:0007669"/>
    <property type="project" value="TreeGrafter"/>
</dbReference>
<dbReference type="GO" id="GO:0006281">
    <property type="term" value="P:DNA repair"/>
    <property type="evidence" value="ECO:0007669"/>
    <property type="project" value="TreeGrafter"/>
</dbReference>